<dbReference type="Proteomes" id="UP000593575">
    <property type="component" value="Unassembled WGS sequence"/>
</dbReference>
<accession>A0A7J9IV43</accession>
<protein>
    <recommendedName>
        <fullName evidence="1">DUF4283 domain-containing protein</fullName>
    </recommendedName>
</protein>
<comment type="caution">
    <text evidence="2">The sequence shown here is derived from an EMBL/GenBank/DDBJ whole genome shotgun (WGS) entry which is preliminary data.</text>
</comment>
<dbReference type="Pfam" id="PF14111">
    <property type="entry name" value="DUF4283"/>
    <property type="match status" value="1"/>
</dbReference>
<evidence type="ECO:0000313" key="2">
    <source>
        <dbReference type="EMBL" id="MBA0825989.1"/>
    </source>
</evidence>
<keyword evidence="3" id="KW-1185">Reference proteome</keyword>
<name>A0A7J9IV43_9ROSI</name>
<organism evidence="2 3">
    <name type="scientific">Gossypium armourianum</name>
    <dbReference type="NCBI Taxonomy" id="34283"/>
    <lineage>
        <taxon>Eukaryota</taxon>
        <taxon>Viridiplantae</taxon>
        <taxon>Streptophyta</taxon>
        <taxon>Embryophyta</taxon>
        <taxon>Tracheophyta</taxon>
        <taxon>Spermatophyta</taxon>
        <taxon>Magnoliopsida</taxon>
        <taxon>eudicotyledons</taxon>
        <taxon>Gunneridae</taxon>
        <taxon>Pentapetalae</taxon>
        <taxon>rosids</taxon>
        <taxon>malvids</taxon>
        <taxon>Malvales</taxon>
        <taxon>Malvaceae</taxon>
        <taxon>Malvoideae</taxon>
        <taxon>Gossypium</taxon>
    </lineage>
</organism>
<dbReference type="EMBL" id="JABFAE010000004">
    <property type="protein sequence ID" value="MBA0825989.1"/>
    <property type="molecule type" value="Genomic_DNA"/>
</dbReference>
<dbReference type="AlphaFoldDB" id="A0A7J9IV43"/>
<sequence length="260" mass="30133">MNEELANLNIVDVEEEPLHAHKNADVVKEDHNLCLVWRVLTDSVVHFLAMRNILANLWHPLGGVSITNIGEKGSLFRFYYMIDMKRVLEGSQEMVFGWDISLRAPSRRALSVASRWLRDDSRDVNMIGIDLDWGKDERSFRDIQTLHLYLVRGRKTRDYLASSTKIDIQLNKDYRNLSNHRPNLDGQTELSLDMEDNLIEVIDGKKRPRIYQMIPTISSNNDSMESEYLMKYQRLLLSRSVGRNKNIKLECPWPGVAMGS</sequence>
<evidence type="ECO:0000313" key="3">
    <source>
        <dbReference type="Proteomes" id="UP000593575"/>
    </source>
</evidence>
<reference evidence="2 3" key="1">
    <citation type="journal article" date="2019" name="Genome Biol. Evol.">
        <title>Insights into the evolution of the New World diploid cottons (Gossypium, subgenus Houzingenia) based on genome sequencing.</title>
        <authorList>
            <person name="Grover C.E."/>
            <person name="Arick M.A. 2nd"/>
            <person name="Thrash A."/>
            <person name="Conover J.L."/>
            <person name="Sanders W.S."/>
            <person name="Peterson D.G."/>
            <person name="Frelichowski J.E."/>
            <person name="Scheffler J.A."/>
            <person name="Scheffler B.E."/>
            <person name="Wendel J.F."/>
        </authorList>
    </citation>
    <scope>NUCLEOTIDE SEQUENCE [LARGE SCALE GENOMIC DNA]</scope>
    <source>
        <strain evidence="2">6</strain>
        <tissue evidence="2">Leaf</tissue>
    </source>
</reference>
<evidence type="ECO:0000259" key="1">
    <source>
        <dbReference type="Pfam" id="PF14111"/>
    </source>
</evidence>
<feature type="domain" description="DUF4283" evidence="1">
    <location>
        <begin position="28"/>
        <end position="98"/>
    </location>
</feature>
<dbReference type="InterPro" id="IPR025558">
    <property type="entry name" value="DUF4283"/>
</dbReference>
<gene>
    <name evidence="2" type="ORF">Goarm_010887</name>
</gene>
<proteinExistence type="predicted"/>